<evidence type="ECO:0000259" key="3">
    <source>
        <dbReference type="Pfam" id="PF05193"/>
    </source>
</evidence>
<proteinExistence type="predicted"/>
<keyword evidence="5" id="KW-1185">Reference proteome</keyword>
<dbReference type="InterPro" id="IPR007863">
    <property type="entry name" value="Peptidase_M16_C"/>
</dbReference>
<reference evidence="4 5" key="1">
    <citation type="submission" date="2019-09" db="EMBL/GenBank/DDBJ databases">
        <title>Geobacter sp. Red96, a novel strain isolated from paddy soil.</title>
        <authorList>
            <person name="Xu Z."/>
            <person name="Masuda Y."/>
            <person name="Itoh H."/>
            <person name="Senoo K."/>
        </authorList>
    </citation>
    <scope>NUCLEOTIDE SEQUENCE [LARGE SCALE GENOMIC DNA]</scope>
    <source>
        <strain evidence="4 5">Red96</strain>
    </source>
</reference>
<evidence type="ECO:0000259" key="2">
    <source>
        <dbReference type="Pfam" id="PF00675"/>
    </source>
</evidence>
<dbReference type="Gene3D" id="3.30.830.10">
    <property type="entry name" value="Metalloenzyme, LuxS/M16 peptidase-like"/>
    <property type="match status" value="2"/>
</dbReference>
<dbReference type="InterPro" id="IPR011249">
    <property type="entry name" value="Metalloenz_LuxS/M16"/>
</dbReference>
<dbReference type="EMBL" id="VZQZ01000008">
    <property type="protein sequence ID" value="KAB0664506.1"/>
    <property type="molecule type" value="Genomic_DNA"/>
</dbReference>
<dbReference type="InterPro" id="IPR050361">
    <property type="entry name" value="MPP/UQCRC_Complex"/>
</dbReference>
<sequence>MKRLILSLVLLVTAWAAVSAADGGKADPRTMSFPELRFEIPTAERVVLDCGMPVYLLRDTELPIINITALVRTGSVYEPATKAGLAALTGSVMRSGGAGGLSPEQMDDELEFMASAVESGIGPDMGTVSLTSLTKNFSRTLRIFGDVLLRPDFSQKRVDIARKHLIEGLRRQNDDPKEIAGRELNRAIYAGHPLGAVPTFASANAITRQDMVDFHRRFFRPDAMILAISGDFDRGALLRELNAVFGKPAIAPPAALPDIPQPKAEFRPEVIYGKKEVNQTVIRMGHLGVTKDSPDIYALRIMDYILGGSFTSRLTMEIRTNQGLAYNVDSRFDVGRRFTGTFIAETETKAGSTGKAVSLMEEIIAGMTREPVSDQELKAAKEYIINSFMFGFTSPASIVTQRARLEFYGYAPGYLEGYRGNIARVTKEDVLAAARRHLRPEAFKLVVVGDAAKFDKPLTAFGTVRELDLRQQPEK</sequence>
<protein>
    <submittedName>
        <fullName evidence="4">Insulinase family protein</fullName>
    </submittedName>
</protein>
<dbReference type="Proteomes" id="UP000420562">
    <property type="component" value="Unassembled WGS sequence"/>
</dbReference>
<dbReference type="SUPFAM" id="SSF63411">
    <property type="entry name" value="LuxS/MPP-like metallohydrolase"/>
    <property type="match status" value="2"/>
</dbReference>
<evidence type="ECO:0000313" key="4">
    <source>
        <dbReference type="EMBL" id="KAB0664506.1"/>
    </source>
</evidence>
<feature type="domain" description="Peptidase M16 C-terminal" evidence="3">
    <location>
        <begin position="206"/>
        <end position="382"/>
    </location>
</feature>
<dbReference type="PANTHER" id="PTHR11851">
    <property type="entry name" value="METALLOPROTEASE"/>
    <property type="match status" value="1"/>
</dbReference>
<dbReference type="AlphaFoldDB" id="A0A7J4ZNX8"/>
<organism evidence="4 5">
    <name type="scientific">Oryzomonas japonica</name>
    <dbReference type="NCBI Taxonomy" id="2603858"/>
    <lineage>
        <taxon>Bacteria</taxon>
        <taxon>Pseudomonadati</taxon>
        <taxon>Thermodesulfobacteriota</taxon>
        <taxon>Desulfuromonadia</taxon>
        <taxon>Geobacterales</taxon>
        <taxon>Geobacteraceae</taxon>
        <taxon>Oryzomonas</taxon>
    </lineage>
</organism>
<evidence type="ECO:0000256" key="1">
    <source>
        <dbReference type="SAM" id="SignalP"/>
    </source>
</evidence>
<dbReference type="RefSeq" id="WP_151129030.1">
    <property type="nucleotide sequence ID" value="NZ_VZQZ01000008.1"/>
</dbReference>
<dbReference type="Pfam" id="PF00675">
    <property type="entry name" value="Peptidase_M16"/>
    <property type="match status" value="1"/>
</dbReference>
<feature type="signal peptide" evidence="1">
    <location>
        <begin position="1"/>
        <end position="20"/>
    </location>
</feature>
<feature type="domain" description="Peptidase M16 N-terminal" evidence="2">
    <location>
        <begin position="66"/>
        <end position="195"/>
    </location>
</feature>
<feature type="chain" id="PRO_5029531569" evidence="1">
    <location>
        <begin position="21"/>
        <end position="475"/>
    </location>
</feature>
<evidence type="ECO:0000313" key="5">
    <source>
        <dbReference type="Proteomes" id="UP000420562"/>
    </source>
</evidence>
<keyword evidence="1" id="KW-0732">Signal</keyword>
<dbReference type="GO" id="GO:0046872">
    <property type="term" value="F:metal ion binding"/>
    <property type="evidence" value="ECO:0007669"/>
    <property type="project" value="InterPro"/>
</dbReference>
<dbReference type="Pfam" id="PF05193">
    <property type="entry name" value="Peptidase_M16_C"/>
    <property type="match status" value="1"/>
</dbReference>
<name>A0A7J4ZNX8_9BACT</name>
<gene>
    <name evidence="4" type="ORF">F6V25_13290</name>
</gene>
<dbReference type="PANTHER" id="PTHR11851:SF225">
    <property type="entry name" value="NON-PEPTIDASE HOMOLOG YMXG"/>
    <property type="match status" value="1"/>
</dbReference>
<dbReference type="InterPro" id="IPR011765">
    <property type="entry name" value="Pept_M16_N"/>
</dbReference>
<accession>A0A7J4ZNX8</accession>
<comment type="caution">
    <text evidence="4">The sequence shown here is derived from an EMBL/GenBank/DDBJ whole genome shotgun (WGS) entry which is preliminary data.</text>
</comment>